<evidence type="ECO:0000259" key="8">
    <source>
        <dbReference type="PROSITE" id="PS50203"/>
    </source>
</evidence>
<comment type="similarity">
    <text evidence="1">Belongs to the peptidase C2 family.</text>
</comment>
<dbReference type="Gene3D" id="3.90.70.10">
    <property type="entry name" value="Cysteine proteinases"/>
    <property type="match status" value="1"/>
</dbReference>
<dbReference type="PRINTS" id="PR00704">
    <property type="entry name" value="CALPAIN"/>
</dbReference>
<dbReference type="SMART" id="SM00230">
    <property type="entry name" value="CysPc"/>
    <property type="match status" value="1"/>
</dbReference>
<keyword evidence="3 6" id="KW-0378">Hydrolase</keyword>
<dbReference type="InterPro" id="IPR001300">
    <property type="entry name" value="Peptidase_C2_calpain_cat"/>
</dbReference>
<evidence type="ECO:0000256" key="7">
    <source>
        <dbReference type="SAM" id="MobiDB-lite"/>
    </source>
</evidence>
<dbReference type="CDD" id="cd00044">
    <property type="entry name" value="CysPc"/>
    <property type="match status" value="1"/>
</dbReference>
<dbReference type="Pfam" id="PF01067">
    <property type="entry name" value="Calpain_III"/>
    <property type="match status" value="2"/>
</dbReference>
<dbReference type="EnsemblMetazoa" id="G32132.1">
    <property type="protein sequence ID" value="G32132.1:cds"/>
    <property type="gene ID" value="G32132"/>
</dbReference>
<evidence type="ECO:0000256" key="1">
    <source>
        <dbReference type="ARBA" id="ARBA00007623"/>
    </source>
</evidence>
<feature type="compositionally biased region" description="Acidic residues" evidence="7">
    <location>
        <begin position="190"/>
        <end position="205"/>
    </location>
</feature>
<dbReference type="InterPro" id="IPR022682">
    <property type="entry name" value="Calpain_domain_III"/>
</dbReference>
<dbReference type="Pfam" id="PF00648">
    <property type="entry name" value="Peptidase_C2"/>
    <property type="match status" value="1"/>
</dbReference>
<feature type="compositionally biased region" description="Acidic residues" evidence="7">
    <location>
        <begin position="144"/>
        <end position="158"/>
    </location>
</feature>
<dbReference type="SUPFAM" id="SSF49758">
    <property type="entry name" value="Calpain large subunit, middle domain (domain III)"/>
    <property type="match status" value="2"/>
</dbReference>
<dbReference type="InterPro" id="IPR022684">
    <property type="entry name" value="Calpain_cysteine_protease"/>
</dbReference>
<sequence length="885" mass="99119">MGCAASAETKKTGPEYGQYSMLGNYHQKKEEPVPQQQTNGGPPAAPVDDQLYHTDTEDEDNNRLTPPPPVADPNSKKQEEQVQRQEEVPPPVKQEEEIPPPVKQEEEVPPPVKQEEEVPPPVKQEEEVPPPVKQEEEVPPPEKQEEEVPPQEKEEEEVPPPVKQEEKVPPQEKEEDVIPLAIMEKNAPSEMDEQEEQEHEQNEEDISGKALLERRQTGVDVVISRDEIERFSSPEPPKFGEQYVQNDLGQLEMHMDFRSNPEEFDYEVRPQVSSGQLYTDEEFGLQVAMGKEHNRKPLEWKRPPEFASSPCLFSEGTTRYDIGQGSIGTCWFLSSVANVADKPKLLRRIIPSDSYPVGSPKYDGIFHCRFWRFGIWDDVFIDDCLPIIYGNQIYSAHSNTDPNEMWVALLEKAFARMYGSYTDVSGGMASDSYMALTGGVPEDINLRELNMEPDQLHTRVRNALSSGAAVTCSVPGEFDGQHGLVGGHEYTLTGAVTANGVRLFRVRNPWGNTEWTGPYSDGSPEWQNIQSIIEGPNKDDGEFYISLEHFLQFFSTLTICSITPDFDSDGSSDSLSKLLSLELSSVSPIIAQWQGEEAGGFRNKTDNPKFKFEIDEQSVDQSGNVPFVVQIIQRTEQRKAKKLSIRADLYRILDDSSNDLVVLQEEGIPSKNNNYRGDAQTSFRFSLKPGKYVCIPSTMNEGQEREFMLRLYSAGPLGGVKKLDSNEVTIMNCSGEDAENYNSVKCLTGQWKAVSNAGGQVSHGTFSNNPQIQINIPSEQSVKFQLMADTEEPSYPIGLKLFKISGETAPLDIDWLYEHYGSAVKTVDGDDGPFVMGSSAPAVYSLEAGSYVCLLHMDEPDTEKRFALVIRSQTPLNNIEPHQME</sequence>
<protein>
    <recommendedName>
        <fullName evidence="8">Calpain catalytic domain-containing protein</fullName>
    </recommendedName>
</protein>
<feature type="active site" evidence="5 6">
    <location>
        <position position="488"/>
    </location>
</feature>
<keyword evidence="10" id="KW-1185">Reference proteome</keyword>
<keyword evidence="2 6" id="KW-0645">Protease</keyword>
<evidence type="ECO:0000256" key="4">
    <source>
        <dbReference type="ARBA" id="ARBA00022807"/>
    </source>
</evidence>
<organism evidence="9 10">
    <name type="scientific">Magallana gigas</name>
    <name type="common">Pacific oyster</name>
    <name type="synonym">Crassostrea gigas</name>
    <dbReference type="NCBI Taxonomy" id="29159"/>
    <lineage>
        <taxon>Eukaryota</taxon>
        <taxon>Metazoa</taxon>
        <taxon>Spiralia</taxon>
        <taxon>Lophotrochozoa</taxon>
        <taxon>Mollusca</taxon>
        <taxon>Bivalvia</taxon>
        <taxon>Autobranchia</taxon>
        <taxon>Pteriomorphia</taxon>
        <taxon>Ostreida</taxon>
        <taxon>Ostreoidea</taxon>
        <taxon>Ostreidae</taxon>
        <taxon>Magallana</taxon>
    </lineage>
</organism>
<reference evidence="9" key="1">
    <citation type="submission" date="2022-08" db="UniProtKB">
        <authorList>
            <consortium name="EnsemblMetazoa"/>
        </authorList>
    </citation>
    <scope>IDENTIFICATION</scope>
    <source>
        <strain evidence="9">05x7-T-G4-1.051#20</strain>
    </source>
</reference>
<dbReference type="AlphaFoldDB" id="A0A8W8M7G9"/>
<evidence type="ECO:0000256" key="3">
    <source>
        <dbReference type="ARBA" id="ARBA00022801"/>
    </source>
</evidence>
<feature type="region of interest" description="Disordered" evidence="7">
    <location>
        <begin position="1"/>
        <end position="211"/>
    </location>
</feature>
<feature type="active site" evidence="5 6">
    <location>
        <position position="508"/>
    </location>
</feature>
<keyword evidence="4 6" id="KW-0788">Thiol protease</keyword>
<dbReference type="GO" id="GO:0004198">
    <property type="term" value="F:calcium-dependent cysteine-type endopeptidase activity"/>
    <property type="evidence" value="ECO:0007669"/>
    <property type="project" value="InterPro"/>
</dbReference>
<evidence type="ECO:0000313" key="10">
    <source>
        <dbReference type="Proteomes" id="UP000005408"/>
    </source>
</evidence>
<dbReference type="PROSITE" id="PS50203">
    <property type="entry name" value="CALPAIN_CAT"/>
    <property type="match status" value="1"/>
</dbReference>
<name>A0A8W8M7G9_MAGGI</name>
<dbReference type="SUPFAM" id="SSF54001">
    <property type="entry name" value="Cysteine proteinases"/>
    <property type="match status" value="1"/>
</dbReference>
<dbReference type="InterPro" id="IPR036213">
    <property type="entry name" value="Calpain_III_sf"/>
</dbReference>
<feature type="active site" evidence="5 6">
    <location>
        <position position="330"/>
    </location>
</feature>
<dbReference type="PANTHER" id="PTHR10183:SF379">
    <property type="entry name" value="CALPAIN-5"/>
    <property type="match status" value="1"/>
</dbReference>
<evidence type="ECO:0000256" key="5">
    <source>
        <dbReference type="PIRSR" id="PIRSR622684-1"/>
    </source>
</evidence>
<dbReference type="Proteomes" id="UP000005408">
    <property type="component" value="Unassembled WGS sequence"/>
</dbReference>
<dbReference type="PROSITE" id="PS00139">
    <property type="entry name" value="THIOL_PROTEASE_CYS"/>
    <property type="match status" value="1"/>
</dbReference>
<evidence type="ECO:0000313" key="9">
    <source>
        <dbReference type="EnsemblMetazoa" id="G32132.1:cds"/>
    </source>
</evidence>
<feature type="domain" description="Calpain catalytic" evidence="8">
    <location>
        <begin position="251"/>
        <end position="563"/>
    </location>
</feature>
<dbReference type="InterPro" id="IPR000169">
    <property type="entry name" value="Pept_cys_AS"/>
</dbReference>
<dbReference type="PANTHER" id="PTHR10183">
    <property type="entry name" value="CALPAIN"/>
    <property type="match status" value="1"/>
</dbReference>
<dbReference type="Gene3D" id="2.60.120.380">
    <property type="match status" value="2"/>
</dbReference>
<feature type="compositionally biased region" description="Basic and acidic residues" evidence="7">
    <location>
        <begin position="133"/>
        <end position="143"/>
    </location>
</feature>
<proteinExistence type="inferred from homology"/>
<accession>A0A8W8M7G9</accession>
<evidence type="ECO:0000256" key="2">
    <source>
        <dbReference type="ARBA" id="ARBA00022670"/>
    </source>
</evidence>
<dbReference type="GO" id="GO:0006508">
    <property type="term" value="P:proteolysis"/>
    <property type="evidence" value="ECO:0007669"/>
    <property type="project" value="UniProtKB-KW"/>
</dbReference>
<feature type="compositionally biased region" description="Basic and acidic residues" evidence="7">
    <location>
        <begin position="74"/>
        <end position="87"/>
    </location>
</feature>
<dbReference type="InterPro" id="IPR038765">
    <property type="entry name" value="Papain-like_cys_pep_sf"/>
</dbReference>
<feature type="compositionally biased region" description="Basic and acidic residues" evidence="7">
    <location>
        <begin position="163"/>
        <end position="172"/>
    </location>
</feature>
<evidence type="ECO:0000256" key="6">
    <source>
        <dbReference type="PROSITE-ProRule" id="PRU00239"/>
    </source>
</evidence>